<evidence type="ECO:0008006" key="5">
    <source>
        <dbReference type="Google" id="ProtNLM"/>
    </source>
</evidence>
<accession>Q4N3M9</accession>
<comment type="caution">
    <text evidence="3">The sequence shown here is derived from an EMBL/GenBank/DDBJ whole genome shotgun (WGS) entry which is preliminary data.</text>
</comment>
<dbReference type="STRING" id="5875.Q4N3M9"/>
<sequence length="524" mass="60418">MHVLQIWIIFILTVAEYVKCGDNPNNTHGTIENDSDEEDDNFDVTEPSNDVIPQPSSEVSEEEEIQLQLSEPEEQPYPLGPPQPTHQPFIIEEEQAEPLDLSTQPQPIQLQPVQPIQPQQIYPQPIHPAHPPQPIQPPLPLQPQFPQQLQPGFPIRPIALYPRPPIQPIQPPLPLQPGHPARPIPRYPQVSGYSPYHPYARPPSPVQPIPPPSTHYVPPTQPQPQPQVPQPQYQYYGPPTHYIPPTQPVQPTPAEPTHYIPPRQPAPQFQQPVQYYIPPPQPMSRPPTYYVPPPMQPAPAAPSQPTDTQEKVTTKRIVKKCKIINFMKKDSGGKLIPMTRKDYIRIYKDSAKAKFKLSANLERVLCDGELAYEHTPGKPYPSLLIENRRLMEFIVRCGDKLIKVKHHDNIWKRFEYNVPLYFEVFTKDGEGNDVIIPKEFLEVDFGYYRSFKFLFIEGTKCHKIMVENKFFWEKGDDEDFPVGFAITTKSKIVIFFEKRTAVYTKLKDCYKLLYSKPRRNSKYE</sequence>
<feature type="region of interest" description="Disordered" evidence="1">
    <location>
        <begin position="294"/>
        <end position="314"/>
    </location>
</feature>
<feature type="region of interest" description="Disordered" evidence="1">
    <location>
        <begin position="28"/>
        <end position="86"/>
    </location>
</feature>
<feature type="compositionally biased region" description="Acidic residues" evidence="1">
    <location>
        <begin position="33"/>
        <end position="43"/>
    </location>
</feature>
<evidence type="ECO:0000313" key="3">
    <source>
        <dbReference type="EMBL" id="EAN33244.1"/>
    </source>
</evidence>
<dbReference type="InParanoid" id="Q4N3M9"/>
<feature type="signal peptide" evidence="2">
    <location>
        <begin position="1"/>
        <end position="20"/>
    </location>
</feature>
<keyword evidence="2" id="KW-0732">Signal</keyword>
<dbReference type="InterPro" id="IPR007480">
    <property type="entry name" value="DUF529"/>
</dbReference>
<organism evidence="3 4">
    <name type="scientific">Theileria parva</name>
    <name type="common">East coast fever infection agent</name>
    <dbReference type="NCBI Taxonomy" id="5875"/>
    <lineage>
        <taxon>Eukaryota</taxon>
        <taxon>Sar</taxon>
        <taxon>Alveolata</taxon>
        <taxon>Apicomplexa</taxon>
        <taxon>Aconoidasida</taxon>
        <taxon>Piroplasmida</taxon>
        <taxon>Theileriidae</taxon>
        <taxon>Theileria</taxon>
    </lineage>
</organism>
<keyword evidence="4" id="KW-1185">Reference proteome</keyword>
<evidence type="ECO:0000256" key="1">
    <source>
        <dbReference type="SAM" id="MobiDB-lite"/>
    </source>
</evidence>
<dbReference type="Proteomes" id="UP000001949">
    <property type="component" value="Unassembled WGS sequence"/>
</dbReference>
<protein>
    <recommendedName>
        <fullName evidence="5">SVSP4</fullName>
    </recommendedName>
</protein>
<dbReference type="eggNOG" id="ENOG502QTAC">
    <property type="taxonomic scope" value="Eukaryota"/>
</dbReference>
<feature type="region of interest" description="Disordered" evidence="1">
    <location>
        <begin position="169"/>
        <end position="232"/>
    </location>
</feature>
<name>Q4N3M9_THEPA</name>
<proteinExistence type="predicted"/>
<dbReference type="EMBL" id="AAGK01000002">
    <property type="protein sequence ID" value="EAN33244.1"/>
    <property type="molecule type" value="Genomic_DNA"/>
</dbReference>
<dbReference type="KEGG" id="tpv:TP02_0960"/>
<gene>
    <name evidence="3" type="ordered locus">TP02_0960</name>
</gene>
<evidence type="ECO:0000313" key="4">
    <source>
        <dbReference type="Proteomes" id="UP000001949"/>
    </source>
</evidence>
<feature type="compositionally biased region" description="Pro residues" evidence="1">
    <location>
        <begin position="200"/>
        <end position="229"/>
    </location>
</feature>
<evidence type="ECO:0000256" key="2">
    <source>
        <dbReference type="SAM" id="SignalP"/>
    </source>
</evidence>
<feature type="compositionally biased region" description="Pro residues" evidence="1">
    <location>
        <begin position="169"/>
        <end position="186"/>
    </location>
</feature>
<dbReference type="GeneID" id="3501706"/>
<reference evidence="3 4" key="1">
    <citation type="journal article" date="2005" name="Science">
        <title>Genome sequence of Theileria parva, a bovine pathogen that transforms lymphocytes.</title>
        <authorList>
            <person name="Gardner M.J."/>
            <person name="Bishop R."/>
            <person name="Shah T."/>
            <person name="de Villiers E.P."/>
            <person name="Carlton J.M."/>
            <person name="Hall N."/>
            <person name="Ren Q."/>
            <person name="Paulsen I.T."/>
            <person name="Pain A."/>
            <person name="Berriman M."/>
            <person name="Wilson R.J.M."/>
            <person name="Sato S."/>
            <person name="Ralph S.A."/>
            <person name="Mann D.J."/>
            <person name="Xiong Z."/>
            <person name="Shallom S.J."/>
            <person name="Weidman J."/>
            <person name="Jiang L."/>
            <person name="Lynn J."/>
            <person name="Weaver B."/>
            <person name="Shoaibi A."/>
            <person name="Domingo A.R."/>
            <person name="Wasawo D."/>
            <person name="Crabtree J."/>
            <person name="Wortman J.R."/>
            <person name="Haas B."/>
            <person name="Angiuoli S.V."/>
            <person name="Creasy T.H."/>
            <person name="Lu C."/>
            <person name="Suh B."/>
            <person name="Silva J.C."/>
            <person name="Utterback T.R."/>
            <person name="Feldblyum T.V."/>
            <person name="Pertea M."/>
            <person name="Allen J."/>
            <person name="Nierman W.C."/>
            <person name="Taracha E.L.N."/>
            <person name="Salzberg S.L."/>
            <person name="White O.R."/>
            <person name="Fitzhugh H.A."/>
            <person name="Morzaria S."/>
            <person name="Venter J.C."/>
            <person name="Fraser C.M."/>
            <person name="Nene V."/>
        </authorList>
    </citation>
    <scope>NUCLEOTIDE SEQUENCE [LARGE SCALE GENOMIC DNA]</scope>
    <source>
        <strain evidence="3 4">Muguga</strain>
    </source>
</reference>
<dbReference type="VEuPathDB" id="PiroplasmaDB:TpMuguga_02g00960"/>
<dbReference type="AlphaFoldDB" id="Q4N3M9"/>
<dbReference type="Pfam" id="PF04385">
    <property type="entry name" value="FAINT"/>
    <property type="match status" value="1"/>
</dbReference>
<dbReference type="RefSeq" id="XP_765527.1">
    <property type="nucleotide sequence ID" value="XM_760434.1"/>
</dbReference>
<feature type="chain" id="PRO_5004241060" description="SVSP4" evidence="2">
    <location>
        <begin position="21"/>
        <end position="524"/>
    </location>
</feature>